<evidence type="ECO:0000313" key="16">
    <source>
        <dbReference type="Proteomes" id="UP000477488"/>
    </source>
</evidence>
<dbReference type="EC" id="4.2.99.18" evidence="12"/>
<feature type="binding site" evidence="12">
    <location>
        <position position="201"/>
    </location>
    <ligand>
        <name>[4Fe-4S] cluster</name>
        <dbReference type="ChEBI" id="CHEBI:49883"/>
    </ligand>
</feature>
<name>A0A6L5XPV0_9BACT</name>
<evidence type="ECO:0000259" key="14">
    <source>
        <dbReference type="SMART" id="SM00478"/>
    </source>
</evidence>
<keyword evidence="15" id="KW-0540">Nuclease</keyword>
<evidence type="ECO:0000256" key="11">
    <source>
        <dbReference type="ARBA" id="ARBA00023295"/>
    </source>
</evidence>
<dbReference type="InterPro" id="IPR003265">
    <property type="entry name" value="HhH-GPD_domain"/>
</dbReference>
<dbReference type="Pfam" id="PF00730">
    <property type="entry name" value="HhH-GPD"/>
    <property type="match status" value="1"/>
</dbReference>
<evidence type="ECO:0000256" key="2">
    <source>
        <dbReference type="ARBA" id="ARBA00022485"/>
    </source>
</evidence>
<feature type="region of interest" description="Disordered" evidence="13">
    <location>
        <begin position="215"/>
        <end position="235"/>
    </location>
</feature>
<evidence type="ECO:0000256" key="8">
    <source>
        <dbReference type="ARBA" id="ARBA00023125"/>
    </source>
</evidence>
<keyword evidence="4 12" id="KW-0227">DNA damage</keyword>
<dbReference type="PANTHER" id="PTHR10359">
    <property type="entry name" value="A/G-SPECIFIC ADENINE GLYCOSYLASE/ENDONUCLEASE III"/>
    <property type="match status" value="1"/>
</dbReference>
<organism evidence="15 16">
    <name type="scientific">Desulfovibrio porci</name>
    <dbReference type="NCBI Taxonomy" id="2605782"/>
    <lineage>
        <taxon>Bacteria</taxon>
        <taxon>Pseudomonadati</taxon>
        <taxon>Thermodesulfobacteriota</taxon>
        <taxon>Desulfovibrionia</taxon>
        <taxon>Desulfovibrionales</taxon>
        <taxon>Desulfovibrionaceae</taxon>
        <taxon>Desulfovibrio</taxon>
    </lineage>
</organism>
<proteinExistence type="inferred from homology"/>
<keyword evidence="7 12" id="KW-0411">Iron-sulfur</keyword>
<evidence type="ECO:0000256" key="12">
    <source>
        <dbReference type="HAMAP-Rule" id="MF_00942"/>
    </source>
</evidence>
<evidence type="ECO:0000256" key="10">
    <source>
        <dbReference type="ARBA" id="ARBA00023239"/>
    </source>
</evidence>
<keyword evidence="2 12" id="KW-0004">4Fe-4S</keyword>
<comment type="similarity">
    <text evidence="1 12">Belongs to the Nth/MutY family.</text>
</comment>
<keyword evidence="5 12" id="KW-0378">Hydrolase</keyword>
<dbReference type="SMART" id="SM00478">
    <property type="entry name" value="ENDO3c"/>
    <property type="match status" value="1"/>
</dbReference>
<dbReference type="NCBIfam" id="TIGR01083">
    <property type="entry name" value="nth"/>
    <property type="match status" value="1"/>
</dbReference>
<evidence type="ECO:0000256" key="3">
    <source>
        <dbReference type="ARBA" id="ARBA00022723"/>
    </source>
</evidence>
<dbReference type="FunFam" id="1.10.1670.10:FF:000001">
    <property type="entry name" value="Endonuclease III"/>
    <property type="match status" value="1"/>
</dbReference>
<keyword evidence="6 12" id="KW-0408">Iron</keyword>
<evidence type="ECO:0000256" key="5">
    <source>
        <dbReference type="ARBA" id="ARBA00022801"/>
    </source>
</evidence>
<accession>A0A6L5XPV0</accession>
<dbReference type="GO" id="GO:0003677">
    <property type="term" value="F:DNA binding"/>
    <property type="evidence" value="ECO:0007669"/>
    <property type="project" value="UniProtKB-UniRule"/>
</dbReference>
<feature type="binding site" evidence="12">
    <location>
        <position position="204"/>
    </location>
    <ligand>
        <name>[4Fe-4S] cluster</name>
        <dbReference type="ChEBI" id="CHEBI:49883"/>
    </ligand>
</feature>
<keyword evidence="10 12" id="KW-0456">Lyase</keyword>
<keyword evidence="8 12" id="KW-0238">DNA-binding</keyword>
<evidence type="ECO:0000256" key="9">
    <source>
        <dbReference type="ARBA" id="ARBA00023204"/>
    </source>
</evidence>
<comment type="caution">
    <text evidence="15">The sequence shown here is derived from an EMBL/GenBank/DDBJ whole genome shotgun (WGS) entry which is preliminary data.</text>
</comment>
<dbReference type="Gene3D" id="1.10.340.30">
    <property type="entry name" value="Hypothetical protein, domain 2"/>
    <property type="match status" value="1"/>
</dbReference>
<dbReference type="Gene3D" id="1.10.1670.10">
    <property type="entry name" value="Helix-hairpin-Helix base-excision DNA repair enzymes (C-terminal)"/>
    <property type="match status" value="1"/>
</dbReference>
<dbReference type="GO" id="GO:0051539">
    <property type="term" value="F:4 iron, 4 sulfur cluster binding"/>
    <property type="evidence" value="ECO:0007669"/>
    <property type="project" value="UniProtKB-UniRule"/>
</dbReference>
<feature type="domain" description="HhH-GPD" evidence="14">
    <location>
        <begin position="44"/>
        <end position="192"/>
    </location>
</feature>
<dbReference type="InterPro" id="IPR023170">
    <property type="entry name" value="HhH_base_excis_C"/>
</dbReference>
<evidence type="ECO:0000256" key="6">
    <source>
        <dbReference type="ARBA" id="ARBA00023004"/>
    </source>
</evidence>
<dbReference type="AlphaFoldDB" id="A0A6L5XPV0"/>
<keyword evidence="15" id="KW-0255">Endonuclease</keyword>
<evidence type="ECO:0000256" key="4">
    <source>
        <dbReference type="ARBA" id="ARBA00022763"/>
    </source>
</evidence>
<dbReference type="HAMAP" id="MF_00942">
    <property type="entry name" value="Nth"/>
    <property type="match status" value="1"/>
</dbReference>
<comment type="catalytic activity">
    <reaction evidence="12">
        <text>2'-deoxyribonucleotide-(2'-deoxyribose 5'-phosphate)-2'-deoxyribonucleotide-DNA = a 3'-end 2'-deoxyribonucleotide-(2,3-dehydro-2,3-deoxyribose 5'-phosphate)-DNA + a 5'-end 5'-phospho-2'-deoxyribonucleoside-DNA + H(+)</text>
        <dbReference type="Rhea" id="RHEA:66592"/>
        <dbReference type="Rhea" id="RHEA-COMP:13180"/>
        <dbReference type="Rhea" id="RHEA-COMP:16897"/>
        <dbReference type="Rhea" id="RHEA-COMP:17067"/>
        <dbReference type="ChEBI" id="CHEBI:15378"/>
        <dbReference type="ChEBI" id="CHEBI:136412"/>
        <dbReference type="ChEBI" id="CHEBI:157695"/>
        <dbReference type="ChEBI" id="CHEBI:167181"/>
        <dbReference type="EC" id="4.2.99.18"/>
    </reaction>
</comment>
<feature type="binding site" evidence="12">
    <location>
        <position position="194"/>
    </location>
    <ligand>
        <name>[4Fe-4S] cluster</name>
        <dbReference type="ChEBI" id="CHEBI:49883"/>
    </ligand>
</feature>
<gene>
    <name evidence="12 15" type="primary">nth</name>
    <name evidence="15" type="ORF">FYJ44_12815</name>
</gene>
<sequence>MTKTAESRPARAQKVLAALQARYPRPETHLNSRNAWELLVATVLAAQCTDARVNTITPELFRRWPGPAELACATQEELEEVIHSAGFYHSKAKNLLGAARRVRDHFDGQVPRALEHLVTLPGVARKTANVVLFGAFGINEGLAVDTHVKRISHRLGLTDQTDPVAVERDLMELFPQKEWGDVNHRMVWFGRDVCHARKPCCEACEMAAFCPRLEPPKEPGRAAAKPAGRPVGARR</sequence>
<feature type="compositionally biased region" description="Low complexity" evidence="13">
    <location>
        <begin position="221"/>
        <end position="235"/>
    </location>
</feature>
<dbReference type="RefSeq" id="WP_154512751.1">
    <property type="nucleotide sequence ID" value="NZ_VUMH01000016.1"/>
</dbReference>
<dbReference type="InterPro" id="IPR004036">
    <property type="entry name" value="Endonuclease-III-like_CS2"/>
</dbReference>
<evidence type="ECO:0000256" key="7">
    <source>
        <dbReference type="ARBA" id="ARBA00023014"/>
    </source>
</evidence>
<evidence type="ECO:0000313" key="15">
    <source>
        <dbReference type="EMBL" id="MSS28891.1"/>
    </source>
</evidence>
<dbReference type="FunFam" id="1.10.340.30:FF:000001">
    <property type="entry name" value="Endonuclease III"/>
    <property type="match status" value="1"/>
</dbReference>
<keyword evidence="11 12" id="KW-0326">Glycosidase</keyword>
<dbReference type="PROSITE" id="PS01155">
    <property type="entry name" value="ENDONUCLEASE_III_2"/>
    <property type="match status" value="1"/>
</dbReference>
<dbReference type="GO" id="GO:0046872">
    <property type="term" value="F:metal ion binding"/>
    <property type="evidence" value="ECO:0007669"/>
    <property type="project" value="UniProtKB-KW"/>
</dbReference>
<dbReference type="InterPro" id="IPR005759">
    <property type="entry name" value="Nth"/>
</dbReference>
<dbReference type="GO" id="GO:0019104">
    <property type="term" value="F:DNA N-glycosylase activity"/>
    <property type="evidence" value="ECO:0007669"/>
    <property type="project" value="UniProtKB-UniRule"/>
</dbReference>
<dbReference type="PIRSF" id="PIRSF001435">
    <property type="entry name" value="Nth"/>
    <property type="match status" value="1"/>
</dbReference>
<keyword evidence="9 12" id="KW-0234">DNA repair</keyword>
<evidence type="ECO:0000256" key="13">
    <source>
        <dbReference type="SAM" id="MobiDB-lite"/>
    </source>
</evidence>
<dbReference type="GO" id="GO:0006285">
    <property type="term" value="P:base-excision repair, AP site formation"/>
    <property type="evidence" value="ECO:0007669"/>
    <property type="project" value="TreeGrafter"/>
</dbReference>
<dbReference type="EMBL" id="VUMH01000016">
    <property type="protein sequence ID" value="MSS28891.1"/>
    <property type="molecule type" value="Genomic_DNA"/>
</dbReference>
<evidence type="ECO:0000256" key="1">
    <source>
        <dbReference type="ARBA" id="ARBA00008343"/>
    </source>
</evidence>
<comment type="cofactor">
    <cofactor evidence="12">
        <name>[4Fe-4S] cluster</name>
        <dbReference type="ChEBI" id="CHEBI:49883"/>
    </cofactor>
    <text evidence="12">Binds 1 [4Fe-4S] cluster.</text>
</comment>
<keyword evidence="16" id="KW-1185">Reference proteome</keyword>
<protein>
    <recommendedName>
        <fullName evidence="12">Endonuclease III</fullName>
        <ecNumber evidence="12">4.2.99.18</ecNumber>
    </recommendedName>
    <alternativeName>
        <fullName evidence="12">DNA-(apurinic or apyrimidinic site) lyase</fullName>
    </alternativeName>
</protein>
<feature type="binding site" evidence="12">
    <location>
        <position position="210"/>
    </location>
    <ligand>
        <name>[4Fe-4S] cluster</name>
        <dbReference type="ChEBI" id="CHEBI:49883"/>
    </ligand>
</feature>
<dbReference type="PANTHER" id="PTHR10359:SF18">
    <property type="entry name" value="ENDONUCLEASE III"/>
    <property type="match status" value="1"/>
</dbReference>
<reference evidence="15 16" key="1">
    <citation type="submission" date="2019-09" db="EMBL/GenBank/DDBJ databases">
        <title>In-depth cultivation of the pig gut microbiome towards novel bacterial diversity and tailored functional studies.</title>
        <authorList>
            <person name="Wylensek D."/>
            <person name="Hitch T.C.A."/>
            <person name="Clavel T."/>
        </authorList>
    </citation>
    <scope>NUCLEOTIDE SEQUENCE [LARGE SCALE GENOMIC DNA]</scope>
    <source>
        <strain evidence="15 16">PG-178-WT-4</strain>
    </source>
</reference>
<keyword evidence="3 12" id="KW-0479">Metal-binding</keyword>
<dbReference type="SUPFAM" id="SSF48150">
    <property type="entry name" value="DNA-glycosylase"/>
    <property type="match status" value="1"/>
</dbReference>
<comment type="function">
    <text evidence="12">DNA repair enzyme that has both DNA N-glycosylase activity and AP-lyase activity. The DNA N-glycosylase activity releases various damaged pyrimidines from DNA by cleaving the N-glycosidic bond, leaving an AP (apurinic/apyrimidinic) site. The AP-lyase activity cleaves the phosphodiester bond 3' to the AP site by a beta-elimination, leaving a 3'-terminal unsaturated sugar and a product with a terminal 5'-phosphate.</text>
</comment>
<dbReference type="CDD" id="cd00056">
    <property type="entry name" value="ENDO3c"/>
    <property type="match status" value="1"/>
</dbReference>
<dbReference type="Proteomes" id="UP000477488">
    <property type="component" value="Unassembled WGS sequence"/>
</dbReference>
<dbReference type="InterPro" id="IPR011257">
    <property type="entry name" value="DNA_glycosylase"/>
</dbReference>
<dbReference type="GO" id="GO:0140078">
    <property type="term" value="F:class I DNA-(apurinic or apyrimidinic site) endonuclease activity"/>
    <property type="evidence" value="ECO:0007669"/>
    <property type="project" value="UniProtKB-EC"/>
</dbReference>